<keyword evidence="4 9" id="KW-0456">Lyase</keyword>
<organism evidence="11 12">
    <name type="scientific">Hyphobacterium marinum</name>
    <dbReference type="NCBI Taxonomy" id="3116574"/>
    <lineage>
        <taxon>Bacteria</taxon>
        <taxon>Pseudomonadati</taxon>
        <taxon>Pseudomonadota</taxon>
        <taxon>Alphaproteobacteria</taxon>
        <taxon>Maricaulales</taxon>
        <taxon>Maricaulaceae</taxon>
        <taxon>Hyphobacterium</taxon>
    </lineage>
</organism>
<evidence type="ECO:0000259" key="10">
    <source>
        <dbReference type="Pfam" id="PF02602"/>
    </source>
</evidence>
<dbReference type="Gene3D" id="3.40.50.10090">
    <property type="match status" value="2"/>
</dbReference>
<evidence type="ECO:0000256" key="7">
    <source>
        <dbReference type="ARBA" id="ARBA00040167"/>
    </source>
</evidence>
<name>A0ABU7LUP0_9PROT</name>
<evidence type="ECO:0000256" key="3">
    <source>
        <dbReference type="ARBA" id="ARBA00013109"/>
    </source>
</evidence>
<comment type="pathway">
    <text evidence="1 9">Porphyrin-containing compound metabolism; protoporphyrin-IX biosynthesis; coproporphyrinogen-III from 5-aminolevulinate: step 3/4.</text>
</comment>
<dbReference type="PANTHER" id="PTHR38042">
    <property type="entry name" value="UROPORPHYRINOGEN-III SYNTHASE, CHLOROPLASTIC"/>
    <property type="match status" value="1"/>
</dbReference>
<dbReference type="EMBL" id="JAZDRO010000001">
    <property type="protein sequence ID" value="MEE2565279.1"/>
    <property type="molecule type" value="Genomic_DNA"/>
</dbReference>
<dbReference type="GO" id="GO:0004852">
    <property type="term" value="F:uroporphyrinogen-III synthase activity"/>
    <property type="evidence" value="ECO:0007669"/>
    <property type="project" value="UniProtKB-EC"/>
</dbReference>
<evidence type="ECO:0000256" key="4">
    <source>
        <dbReference type="ARBA" id="ARBA00023239"/>
    </source>
</evidence>
<comment type="similarity">
    <text evidence="2 9">Belongs to the uroporphyrinogen-III synthase family.</text>
</comment>
<evidence type="ECO:0000256" key="2">
    <source>
        <dbReference type="ARBA" id="ARBA00008133"/>
    </source>
</evidence>
<keyword evidence="5 9" id="KW-0627">Porphyrin biosynthesis</keyword>
<evidence type="ECO:0000256" key="5">
    <source>
        <dbReference type="ARBA" id="ARBA00023244"/>
    </source>
</evidence>
<dbReference type="Pfam" id="PF02602">
    <property type="entry name" value="HEM4"/>
    <property type="match status" value="1"/>
</dbReference>
<dbReference type="EC" id="4.2.1.75" evidence="3 9"/>
<dbReference type="RefSeq" id="WP_330194817.1">
    <property type="nucleotide sequence ID" value="NZ_JAZDRO010000001.1"/>
</dbReference>
<dbReference type="CDD" id="cd06578">
    <property type="entry name" value="HemD"/>
    <property type="match status" value="1"/>
</dbReference>
<gene>
    <name evidence="11" type="ORF">V0U35_01200</name>
</gene>
<accession>A0ABU7LUP0</accession>
<evidence type="ECO:0000313" key="11">
    <source>
        <dbReference type="EMBL" id="MEE2565279.1"/>
    </source>
</evidence>
<dbReference type="InterPro" id="IPR039793">
    <property type="entry name" value="UROS/Hem4"/>
</dbReference>
<protein>
    <recommendedName>
        <fullName evidence="7 9">Uroporphyrinogen-III synthase</fullName>
        <ecNumber evidence="3 9">4.2.1.75</ecNumber>
    </recommendedName>
</protein>
<evidence type="ECO:0000256" key="6">
    <source>
        <dbReference type="ARBA" id="ARBA00037589"/>
    </source>
</evidence>
<feature type="domain" description="Tetrapyrrole biosynthesis uroporphyrinogen III synthase" evidence="10">
    <location>
        <begin position="14"/>
        <end position="229"/>
    </location>
</feature>
<evidence type="ECO:0000256" key="9">
    <source>
        <dbReference type="RuleBase" id="RU366031"/>
    </source>
</evidence>
<keyword evidence="12" id="KW-1185">Reference proteome</keyword>
<proteinExistence type="inferred from homology"/>
<sequence length="239" mass="24954">MRALVTRAEPGASRTAKALTALGIEPVIAPFLTIREAEAIIADLKRVQALVFTSPNGVRAWAALRPERKPAAWCVGDATEAAAKDAGFEKTRSAGGDAEALIELICRGLEPEKGALLHVRGAHTAGDVSGTLMRKGYHVHETIAYRAEAAPVLPAAAKTALEDKRLSAVLFHSPRAAAAFTALVDDAELNASLKGLIAAAISLATADNLIASDWGAVRIADTPDEAALLDRVGSTRRAP</sequence>
<dbReference type="InterPro" id="IPR036108">
    <property type="entry name" value="4pyrrol_syn_uPrphyn_synt_sf"/>
</dbReference>
<evidence type="ECO:0000256" key="1">
    <source>
        <dbReference type="ARBA" id="ARBA00004772"/>
    </source>
</evidence>
<dbReference type="InterPro" id="IPR003754">
    <property type="entry name" value="4pyrrol_synth_uPrphyn_synth"/>
</dbReference>
<evidence type="ECO:0000313" key="12">
    <source>
        <dbReference type="Proteomes" id="UP001310692"/>
    </source>
</evidence>
<dbReference type="PANTHER" id="PTHR38042:SF1">
    <property type="entry name" value="UROPORPHYRINOGEN-III SYNTHASE, CHLOROPLASTIC"/>
    <property type="match status" value="1"/>
</dbReference>
<dbReference type="Proteomes" id="UP001310692">
    <property type="component" value="Unassembled WGS sequence"/>
</dbReference>
<reference evidence="11 12" key="1">
    <citation type="submission" date="2024-01" db="EMBL/GenBank/DDBJ databases">
        <title>Hyphobacterium bacterium isolated from marine sediment.</title>
        <authorList>
            <person name="Zhao S."/>
        </authorList>
    </citation>
    <scope>NUCLEOTIDE SEQUENCE [LARGE SCALE GENOMIC DNA]</scope>
    <source>
        <strain evidence="11 12">Y60-23</strain>
    </source>
</reference>
<comment type="function">
    <text evidence="6 9">Catalyzes cyclization of the linear tetrapyrrole, hydroxymethylbilane, to the macrocyclic uroporphyrinogen III.</text>
</comment>
<evidence type="ECO:0000256" key="8">
    <source>
        <dbReference type="ARBA" id="ARBA00048617"/>
    </source>
</evidence>
<dbReference type="SUPFAM" id="SSF69618">
    <property type="entry name" value="HemD-like"/>
    <property type="match status" value="1"/>
</dbReference>
<comment type="catalytic activity">
    <reaction evidence="8 9">
        <text>hydroxymethylbilane = uroporphyrinogen III + H2O</text>
        <dbReference type="Rhea" id="RHEA:18965"/>
        <dbReference type="ChEBI" id="CHEBI:15377"/>
        <dbReference type="ChEBI" id="CHEBI:57308"/>
        <dbReference type="ChEBI" id="CHEBI:57845"/>
        <dbReference type="EC" id="4.2.1.75"/>
    </reaction>
</comment>
<comment type="caution">
    <text evidence="11">The sequence shown here is derived from an EMBL/GenBank/DDBJ whole genome shotgun (WGS) entry which is preliminary data.</text>
</comment>